<reference evidence="2 3" key="1">
    <citation type="submission" date="2021-02" db="EMBL/GenBank/DDBJ databases">
        <title>Bacillus sp. RD4P76, an endophyte from a halophyte.</title>
        <authorList>
            <person name="Sun J.-Q."/>
        </authorList>
    </citation>
    <scope>NUCLEOTIDE SEQUENCE [LARGE SCALE GENOMIC DNA]</scope>
    <source>
        <strain evidence="2 3">RD4P76</strain>
    </source>
</reference>
<dbReference type="InterPro" id="IPR009492">
    <property type="entry name" value="TniQ"/>
</dbReference>
<gene>
    <name evidence="2" type="ORF">JR050_16185</name>
</gene>
<evidence type="ECO:0000313" key="2">
    <source>
        <dbReference type="EMBL" id="MBM6619202.1"/>
    </source>
</evidence>
<evidence type="ECO:0000313" key="3">
    <source>
        <dbReference type="Proteomes" id="UP001518925"/>
    </source>
</evidence>
<dbReference type="Proteomes" id="UP001518925">
    <property type="component" value="Unassembled WGS sequence"/>
</dbReference>
<protein>
    <submittedName>
        <fullName evidence="2">TniQ family protein</fullName>
    </submittedName>
</protein>
<feature type="domain" description="TniQ" evidence="1">
    <location>
        <begin position="28"/>
        <end position="105"/>
    </location>
</feature>
<sequence length="557" mass="66060">MNELRLFKYCLFYVVTEFNFHGSIIDVEKLSAQTNITEDKILTCTFYNILNHFCGSSKVERARFMSGMIRNNLHYCPLCILESKYYRIQWKVNQINACTLHKIKLVNQCPDCNKLIKLRDVELIGICPYCNSSLDKISEMNDIIDEELQREEWLYETWIQLFKISQSSILSPNELALKIIYILCGFNDYFERETLENKLKSPSIIPTLLQHARGTLAVERTLHMGFVLEILKDNNIYFNDFIDINVPDLFKDSILNDKQKKTNNVYCFAPWCKSNGIHGSLIKTGTSTRIRKGEKLRYYLTCSDCCCEYAFNTKDELIERSYFFRIYNLINDLTDKEISLSELSQRINESLERLKRSLAYFMSRGIQFNINGYKKEVIINDEIKDNFIQSLKSNGKFNNIKKWECFSDYFHYLVYRYHKDVIGFLITRKQRRKPRMNLEINKYKVEKLLDEMFLNNIDITVGAVCKKINISPETIRNWGCNRIISERKKRQKEERIFIRKNEIYSLIDEMFMSTKEKISSKELYKKIGIGRTVLWRIAPEITSYISELLSQQKRIYN</sequence>
<proteinExistence type="predicted"/>
<accession>A0ABS2DL27</accession>
<dbReference type="Pfam" id="PF06527">
    <property type="entry name" value="TniQ"/>
    <property type="match status" value="1"/>
</dbReference>
<dbReference type="RefSeq" id="WP_204204562.1">
    <property type="nucleotide sequence ID" value="NZ_JAFELM010000041.1"/>
</dbReference>
<organism evidence="2 3">
    <name type="scientific">Bacillus suaedaesalsae</name>
    <dbReference type="NCBI Taxonomy" id="2810349"/>
    <lineage>
        <taxon>Bacteria</taxon>
        <taxon>Bacillati</taxon>
        <taxon>Bacillota</taxon>
        <taxon>Bacilli</taxon>
        <taxon>Bacillales</taxon>
        <taxon>Bacillaceae</taxon>
        <taxon>Bacillus</taxon>
    </lineage>
</organism>
<keyword evidence="3" id="KW-1185">Reference proteome</keyword>
<comment type="caution">
    <text evidence="2">The sequence shown here is derived from an EMBL/GenBank/DDBJ whole genome shotgun (WGS) entry which is preliminary data.</text>
</comment>
<evidence type="ECO:0000259" key="1">
    <source>
        <dbReference type="Pfam" id="PF06527"/>
    </source>
</evidence>
<name>A0ABS2DL27_9BACI</name>
<dbReference type="EMBL" id="JAFELM010000041">
    <property type="protein sequence ID" value="MBM6619202.1"/>
    <property type="molecule type" value="Genomic_DNA"/>
</dbReference>